<evidence type="ECO:0000313" key="2">
    <source>
        <dbReference type="Proteomes" id="UP000799440"/>
    </source>
</evidence>
<dbReference type="Proteomes" id="UP000799440">
    <property type="component" value="Unassembled WGS sequence"/>
</dbReference>
<reference evidence="1" key="1">
    <citation type="journal article" date="2020" name="Stud. Mycol.">
        <title>101 Dothideomycetes genomes: a test case for predicting lifestyles and emergence of pathogens.</title>
        <authorList>
            <person name="Haridas S."/>
            <person name="Albert R."/>
            <person name="Binder M."/>
            <person name="Bloem J."/>
            <person name="Labutti K."/>
            <person name="Salamov A."/>
            <person name="Andreopoulos B."/>
            <person name="Baker S."/>
            <person name="Barry K."/>
            <person name="Bills G."/>
            <person name="Bluhm B."/>
            <person name="Cannon C."/>
            <person name="Castanera R."/>
            <person name="Culley D."/>
            <person name="Daum C."/>
            <person name="Ezra D."/>
            <person name="Gonzalez J."/>
            <person name="Henrissat B."/>
            <person name="Kuo A."/>
            <person name="Liang C."/>
            <person name="Lipzen A."/>
            <person name="Lutzoni F."/>
            <person name="Magnuson J."/>
            <person name="Mondo S."/>
            <person name="Nolan M."/>
            <person name="Ohm R."/>
            <person name="Pangilinan J."/>
            <person name="Park H.-J."/>
            <person name="Ramirez L."/>
            <person name="Alfaro M."/>
            <person name="Sun H."/>
            <person name="Tritt A."/>
            <person name="Yoshinaga Y."/>
            <person name="Zwiers L.-H."/>
            <person name="Turgeon B."/>
            <person name="Goodwin S."/>
            <person name="Spatafora J."/>
            <person name="Crous P."/>
            <person name="Grigoriev I."/>
        </authorList>
    </citation>
    <scope>NUCLEOTIDE SEQUENCE</scope>
    <source>
        <strain evidence="1">CBS 119925</strain>
    </source>
</reference>
<organism evidence="1 2">
    <name type="scientific">Sporormia fimetaria CBS 119925</name>
    <dbReference type="NCBI Taxonomy" id="1340428"/>
    <lineage>
        <taxon>Eukaryota</taxon>
        <taxon>Fungi</taxon>
        <taxon>Dikarya</taxon>
        <taxon>Ascomycota</taxon>
        <taxon>Pezizomycotina</taxon>
        <taxon>Dothideomycetes</taxon>
        <taxon>Pleosporomycetidae</taxon>
        <taxon>Pleosporales</taxon>
        <taxon>Sporormiaceae</taxon>
        <taxon>Sporormia</taxon>
    </lineage>
</organism>
<keyword evidence="2" id="KW-1185">Reference proteome</keyword>
<gene>
    <name evidence="1" type="ORF">M011DRAFT_57107</name>
</gene>
<proteinExistence type="predicted"/>
<protein>
    <submittedName>
        <fullName evidence="1">Uncharacterized protein</fullName>
    </submittedName>
</protein>
<dbReference type="EMBL" id="MU006573">
    <property type="protein sequence ID" value="KAF2747363.1"/>
    <property type="molecule type" value="Genomic_DNA"/>
</dbReference>
<evidence type="ECO:0000313" key="1">
    <source>
        <dbReference type="EMBL" id="KAF2747363.1"/>
    </source>
</evidence>
<dbReference type="AlphaFoldDB" id="A0A6A6VB68"/>
<accession>A0A6A6VB68</accession>
<name>A0A6A6VB68_9PLEO</name>
<sequence length="129" mass="14300">MTVPVELSSSATCSSLTVRASQQVQPKSCSAPLYYGLTRQDHMDTTTHAQACSAHQRCAPPQGRVSATIHKSLSRKRCRHSLMLYSIVEQIFLESAYRVTRTPPSRGLCTSRLQGLDGRTSVTWARCMQ</sequence>